<accession>A0A6A6R439</accession>
<sequence length="110" mass="12591">MRALQLSSYRQPLVFTKALRAPRPHWPLTALSFKLPLLAHIPILSTHNLPRLLPASIELKHLLFALEPPEPLVSSQPKLPNSRSLWFFLLEEESRGPRHTSLGFESFRPP</sequence>
<dbReference type="AlphaFoldDB" id="A0A6A6R439"/>
<name>A0A6A6R439_9PEZI</name>
<dbReference type="EMBL" id="MU004184">
    <property type="protein sequence ID" value="KAF2499266.1"/>
    <property type="molecule type" value="Genomic_DNA"/>
</dbReference>
<organism evidence="1 2">
    <name type="scientific">Lophium mytilinum</name>
    <dbReference type="NCBI Taxonomy" id="390894"/>
    <lineage>
        <taxon>Eukaryota</taxon>
        <taxon>Fungi</taxon>
        <taxon>Dikarya</taxon>
        <taxon>Ascomycota</taxon>
        <taxon>Pezizomycotina</taxon>
        <taxon>Dothideomycetes</taxon>
        <taxon>Pleosporomycetidae</taxon>
        <taxon>Mytilinidiales</taxon>
        <taxon>Mytilinidiaceae</taxon>
        <taxon>Lophium</taxon>
    </lineage>
</organism>
<protein>
    <submittedName>
        <fullName evidence="1">Uncharacterized protein</fullName>
    </submittedName>
</protein>
<gene>
    <name evidence="1" type="ORF">BU16DRAFT_557598</name>
</gene>
<dbReference type="Proteomes" id="UP000799750">
    <property type="component" value="Unassembled WGS sequence"/>
</dbReference>
<evidence type="ECO:0000313" key="1">
    <source>
        <dbReference type="EMBL" id="KAF2499266.1"/>
    </source>
</evidence>
<evidence type="ECO:0000313" key="2">
    <source>
        <dbReference type="Proteomes" id="UP000799750"/>
    </source>
</evidence>
<proteinExistence type="predicted"/>
<keyword evidence="2" id="KW-1185">Reference proteome</keyword>
<reference evidence="1" key="1">
    <citation type="journal article" date="2020" name="Stud. Mycol.">
        <title>101 Dothideomycetes genomes: a test case for predicting lifestyles and emergence of pathogens.</title>
        <authorList>
            <person name="Haridas S."/>
            <person name="Albert R."/>
            <person name="Binder M."/>
            <person name="Bloem J."/>
            <person name="Labutti K."/>
            <person name="Salamov A."/>
            <person name="Andreopoulos B."/>
            <person name="Baker S."/>
            <person name="Barry K."/>
            <person name="Bills G."/>
            <person name="Bluhm B."/>
            <person name="Cannon C."/>
            <person name="Castanera R."/>
            <person name="Culley D."/>
            <person name="Daum C."/>
            <person name="Ezra D."/>
            <person name="Gonzalez J."/>
            <person name="Henrissat B."/>
            <person name="Kuo A."/>
            <person name="Liang C."/>
            <person name="Lipzen A."/>
            <person name="Lutzoni F."/>
            <person name="Magnuson J."/>
            <person name="Mondo S."/>
            <person name="Nolan M."/>
            <person name="Ohm R."/>
            <person name="Pangilinan J."/>
            <person name="Park H.-J."/>
            <person name="Ramirez L."/>
            <person name="Alfaro M."/>
            <person name="Sun H."/>
            <person name="Tritt A."/>
            <person name="Yoshinaga Y."/>
            <person name="Zwiers L.-H."/>
            <person name="Turgeon B."/>
            <person name="Goodwin S."/>
            <person name="Spatafora J."/>
            <person name="Crous P."/>
            <person name="Grigoriev I."/>
        </authorList>
    </citation>
    <scope>NUCLEOTIDE SEQUENCE</scope>
    <source>
        <strain evidence="1">CBS 269.34</strain>
    </source>
</reference>